<proteinExistence type="predicted"/>
<evidence type="ECO:0008006" key="4">
    <source>
        <dbReference type="Google" id="ProtNLM"/>
    </source>
</evidence>
<name>A0A7G9G5Y1_9FIRM</name>
<dbReference type="PROSITE" id="PS51257">
    <property type="entry name" value="PROKAR_LIPOPROTEIN"/>
    <property type="match status" value="1"/>
</dbReference>
<feature type="chain" id="PRO_5038896753" description="Lipoprotein" evidence="1">
    <location>
        <begin position="17"/>
        <end position="213"/>
    </location>
</feature>
<dbReference type="EMBL" id="CP060634">
    <property type="protein sequence ID" value="QNM06213.1"/>
    <property type="molecule type" value="Genomic_DNA"/>
</dbReference>
<dbReference type="AlphaFoldDB" id="A0A7G9G5Y1"/>
<dbReference type="Proteomes" id="UP000515823">
    <property type="component" value="Chromosome"/>
</dbReference>
<keyword evidence="1" id="KW-0732">Signal</keyword>
<evidence type="ECO:0000256" key="1">
    <source>
        <dbReference type="SAM" id="SignalP"/>
    </source>
</evidence>
<organism evidence="2 3">
    <name type="scientific">Qiania dongpingensis</name>
    <dbReference type="NCBI Taxonomy" id="2763669"/>
    <lineage>
        <taxon>Bacteria</taxon>
        <taxon>Bacillati</taxon>
        <taxon>Bacillota</taxon>
        <taxon>Clostridia</taxon>
        <taxon>Lachnospirales</taxon>
        <taxon>Lachnospiraceae</taxon>
        <taxon>Qiania</taxon>
    </lineage>
</organism>
<feature type="signal peptide" evidence="1">
    <location>
        <begin position="1"/>
        <end position="16"/>
    </location>
</feature>
<dbReference type="KEGG" id="qdo:H9Q78_03400"/>
<accession>A0A7G9G5Y1</accession>
<reference evidence="2 3" key="1">
    <citation type="submission" date="2020-08" db="EMBL/GenBank/DDBJ databases">
        <authorList>
            <person name="Liu C."/>
            <person name="Sun Q."/>
        </authorList>
    </citation>
    <scope>NUCLEOTIDE SEQUENCE [LARGE SCALE GENOMIC DNA]</scope>
    <source>
        <strain evidence="2 3">NSJ-38</strain>
    </source>
</reference>
<protein>
    <recommendedName>
        <fullName evidence="4">Lipoprotein</fullName>
    </recommendedName>
</protein>
<gene>
    <name evidence="2" type="ORF">H9Q78_03400</name>
</gene>
<sequence length="213" mass="22837">MRKKIACFLTAMLAVAAVLSGCGKKIKFEPESSSIYVKKDGTVVSADMETFSGSNYSEEELKTYVEDAVKAYNKEHGAQASAYVDEKDKDASLPVSVESLEVKDEIASLFLNYASCKDYLEFTGTAGMEGGIGQMEKSTVAEMTLEGEFQNAKGESVSLDGVTKNGKYHVVKIEGPVTMQVEGKVQFASSGVTIDGDHTVTTLGTGVSFIVFK</sequence>
<evidence type="ECO:0000313" key="3">
    <source>
        <dbReference type="Proteomes" id="UP000515823"/>
    </source>
</evidence>
<dbReference type="RefSeq" id="WP_249303604.1">
    <property type="nucleotide sequence ID" value="NZ_CP060634.1"/>
</dbReference>
<keyword evidence="3" id="KW-1185">Reference proteome</keyword>
<evidence type="ECO:0000313" key="2">
    <source>
        <dbReference type="EMBL" id="QNM06213.1"/>
    </source>
</evidence>